<sequence>MKWENGDSEIVIQIKNPEEFSANQESINTTTATATTHLNYQTYPQAIYISRLLNFSKLPKPKNKENFERNLELILY</sequence>
<accession>A0A397IRS4</accession>
<dbReference type="AlphaFoldDB" id="A0A397IRS4"/>
<comment type="caution">
    <text evidence="1">The sequence shown here is derived from an EMBL/GenBank/DDBJ whole genome shotgun (WGS) entry which is preliminary data.</text>
</comment>
<evidence type="ECO:0000313" key="2">
    <source>
        <dbReference type="Proteomes" id="UP000266861"/>
    </source>
</evidence>
<dbReference type="Proteomes" id="UP000266861">
    <property type="component" value="Unassembled WGS sequence"/>
</dbReference>
<dbReference type="EMBL" id="PQFF01000167">
    <property type="protein sequence ID" value="RHZ77502.1"/>
    <property type="molecule type" value="Genomic_DNA"/>
</dbReference>
<proteinExistence type="predicted"/>
<evidence type="ECO:0000313" key="1">
    <source>
        <dbReference type="EMBL" id="RHZ77502.1"/>
    </source>
</evidence>
<organism evidence="1 2">
    <name type="scientific">Diversispora epigaea</name>
    <dbReference type="NCBI Taxonomy" id="1348612"/>
    <lineage>
        <taxon>Eukaryota</taxon>
        <taxon>Fungi</taxon>
        <taxon>Fungi incertae sedis</taxon>
        <taxon>Mucoromycota</taxon>
        <taxon>Glomeromycotina</taxon>
        <taxon>Glomeromycetes</taxon>
        <taxon>Diversisporales</taxon>
        <taxon>Diversisporaceae</taxon>
        <taxon>Diversispora</taxon>
    </lineage>
</organism>
<gene>
    <name evidence="1" type="ORF">Glove_177g9</name>
</gene>
<reference evidence="1 2" key="1">
    <citation type="submission" date="2018-08" db="EMBL/GenBank/DDBJ databases">
        <title>Genome and evolution of the arbuscular mycorrhizal fungus Diversispora epigaea (formerly Glomus versiforme) and its bacterial endosymbionts.</title>
        <authorList>
            <person name="Sun X."/>
            <person name="Fei Z."/>
            <person name="Harrison M."/>
        </authorList>
    </citation>
    <scope>NUCLEOTIDE SEQUENCE [LARGE SCALE GENOMIC DNA]</scope>
    <source>
        <strain evidence="1 2">IT104</strain>
    </source>
</reference>
<keyword evidence="2" id="KW-1185">Reference proteome</keyword>
<protein>
    <submittedName>
        <fullName evidence="1">Uncharacterized protein</fullName>
    </submittedName>
</protein>
<dbReference type="OrthoDB" id="10572904at2759"/>
<name>A0A397IRS4_9GLOM</name>